<dbReference type="Proteomes" id="UP000271974">
    <property type="component" value="Unassembled WGS sequence"/>
</dbReference>
<organism evidence="1 2">
    <name type="scientific">Elysia chlorotica</name>
    <name type="common">Eastern emerald elysia</name>
    <name type="synonym">Sea slug</name>
    <dbReference type="NCBI Taxonomy" id="188477"/>
    <lineage>
        <taxon>Eukaryota</taxon>
        <taxon>Metazoa</taxon>
        <taxon>Spiralia</taxon>
        <taxon>Lophotrochozoa</taxon>
        <taxon>Mollusca</taxon>
        <taxon>Gastropoda</taxon>
        <taxon>Heterobranchia</taxon>
        <taxon>Euthyneura</taxon>
        <taxon>Panpulmonata</taxon>
        <taxon>Sacoglossa</taxon>
        <taxon>Placobranchoidea</taxon>
        <taxon>Plakobranchidae</taxon>
        <taxon>Elysia</taxon>
    </lineage>
</organism>
<comment type="caution">
    <text evidence="1">The sequence shown here is derived from an EMBL/GenBank/DDBJ whole genome shotgun (WGS) entry which is preliminary data.</text>
</comment>
<gene>
    <name evidence="1" type="ORF">EGW08_022977</name>
</gene>
<feature type="non-terminal residue" evidence="1">
    <location>
        <position position="1"/>
    </location>
</feature>
<evidence type="ECO:0000313" key="1">
    <source>
        <dbReference type="EMBL" id="RUS69263.1"/>
    </source>
</evidence>
<sequence length="158" mass="17730">KRGARCNLLVEFIGQIFHQYRFSCLVSDLSGCITRLIVHDPKGMYSHPSLVPGESGISTLQACLRPGDFLLLLAVHWRQFTDGLPGIRINSLDSIYVINMADRKMPRNYRQRLEGIAQEESTKLRLQWNFGLMTMGVGGGPCPQMLPALSERGSQDDH</sequence>
<reference evidence="1 2" key="1">
    <citation type="submission" date="2019-01" db="EMBL/GenBank/DDBJ databases">
        <title>A draft genome assembly of the solar-powered sea slug Elysia chlorotica.</title>
        <authorList>
            <person name="Cai H."/>
            <person name="Li Q."/>
            <person name="Fang X."/>
            <person name="Li J."/>
            <person name="Curtis N.E."/>
            <person name="Altenburger A."/>
            <person name="Shibata T."/>
            <person name="Feng M."/>
            <person name="Maeda T."/>
            <person name="Schwartz J.A."/>
            <person name="Shigenobu S."/>
            <person name="Lundholm N."/>
            <person name="Nishiyama T."/>
            <person name="Yang H."/>
            <person name="Hasebe M."/>
            <person name="Li S."/>
            <person name="Pierce S.K."/>
            <person name="Wang J."/>
        </authorList>
    </citation>
    <scope>NUCLEOTIDE SEQUENCE [LARGE SCALE GENOMIC DNA]</scope>
    <source>
        <strain evidence="1">EC2010</strain>
        <tissue evidence="1">Whole organism of an adult</tissue>
    </source>
</reference>
<keyword evidence="2" id="KW-1185">Reference proteome</keyword>
<dbReference type="AlphaFoldDB" id="A0A3S1BKF9"/>
<evidence type="ECO:0000313" key="2">
    <source>
        <dbReference type="Proteomes" id="UP000271974"/>
    </source>
</evidence>
<accession>A0A3S1BKF9</accession>
<dbReference type="EMBL" id="RQTK01001754">
    <property type="protein sequence ID" value="RUS69263.1"/>
    <property type="molecule type" value="Genomic_DNA"/>
</dbReference>
<proteinExistence type="predicted"/>
<protein>
    <submittedName>
        <fullName evidence="1">Uncharacterized protein</fullName>
    </submittedName>
</protein>
<dbReference type="OrthoDB" id="2519255at2759"/>
<name>A0A3S1BKF9_ELYCH</name>